<reference evidence="4" key="1">
    <citation type="submission" date="2017-02" db="UniProtKB">
        <authorList>
            <consortium name="WormBaseParasite"/>
        </authorList>
    </citation>
    <scope>IDENTIFICATION</scope>
</reference>
<dbReference type="EMBL" id="UZAF01021906">
    <property type="protein sequence ID" value="VDO81796.1"/>
    <property type="molecule type" value="Genomic_DNA"/>
</dbReference>
<dbReference type="WBParaSite" id="HPLM_0002016201-mRNA-1">
    <property type="protein sequence ID" value="HPLM_0002016201-mRNA-1"/>
    <property type="gene ID" value="HPLM_0002016201"/>
</dbReference>
<organism evidence="4">
    <name type="scientific">Haemonchus placei</name>
    <name type="common">Barber's pole worm</name>
    <dbReference type="NCBI Taxonomy" id="6290"/>
    <lineage>
        <taxon>Eukaryota</taxon>
        <taxon>Metazoa</taxon>
        <taxon>Ecdysozoa</taxon>
        <taxon>Nematoda</taxon>
        <taxon>Chromadorea</taxon>
        <taxon>Rhabditida</taxon>
        <taxon>Rhabditina</taxon>
        <taxon>Rhabditomorpha</taxon>
        <taxon>Strongyloidea</taxon>
        <taxon>Trichostrongylidae</taxon>
        <taxon>Haemonchus</taxon>
    </lineage>
</organism>
<evidence type="ECO:0000313" key="2">
    <source>
        <dbReference type="EMBL" id="VDO81796.1"/>
    </source>
</evidence>
<dbReference type="AlphaFoldDB" id="A0A0N4X720"/>
<reference evidence="2 3" key="2">
    <citation type="submission" date="2018-11" db="EMBL/GenBank/DDBJ databases">
        <authorList>
            <consortium name="Pathogen Informatics"/>
        </authorList>
    </citation>
    <scope>NUCLEOTIDE SEQUENCE [LARGE SCALE GENOMIC DNA]</scope>
    <source>
        <strain evidence="2 3">MHpl1</strain>
    </source>
</reference>
<protein>
    <submittedName>
        <fullName evidence="4">PhoLip_ATPase_N domain-containing protein</fullName>
    </submittedName>
</protein>
<feature type="compositionally biased region" description="Polar residues" evidence="1">
    <location>
        <begin position="46"/>
        <end position="59"/>
    </location>
</feature>
<evidence type="ECO:0000256" key="1">
    <source>
        <dbReference type="SAM" id="MobiDB-lite"/>
    </source>
</evidence>
<dbReference type="Proteomes" id="UP000268014">
    <property type="component" value="Unassembled WGS sequence"/>
</dbReference>
<proteinExistence type="predicted"/>
<accession>A0A0N4X720</accession>
<keyword evidence="3" id="KW-1185">Reference proteome</keyword>
<gene>
    <name evidence="2" type="ORF">HPLM_LOCUS20153</name>
</gene>
<evidence type="ECO:0000313" key="3">
    <source>
        <dbReference type="Proteomes" id="UP000268014"/>
    </source>
</evidence>
<evidence type="ECO:0000313" key="4">
    <source>
        <dbReference type="WBParaSite" id="HPLM_0002016201-mRNA-1"/>
    </source>
</evidence>
<feature type="region of interest" description="Disordered" evidence="1">
    <location>
        <begin position="1"/>
        <end position="61"/>
    </location>
</feature>
<sequence>MTGDLNDNMAALDAPVKDPDDPGSEANPTFSSISDDAEATERGESPSISRYVNKGQGQIKSRRHRTIRNNLFDGNPTNVSKGNFLILLIFLEAVFSKLWRICW</sequence>
<name>A0A0N4X720_HAEPC</name>